<keyword evidence="3" id="KW-0371">Homeobox</keyword>
<proteinExistence type="predicted"/>
<dbReference type="Pfam" id="PF25797">
    <property type="entry name" value="PDF2_C"/>
    <property type="match status" value="1"/>
</dbReference>
<keyword evidence="4" id="KW-0804">Transcription</keyword>
<protein>
    <recommendedName>
        <fullName evidence="6">START domain-containing protein</fullName>
    </recommendedName>
</protein>
<sequence>MGAIITDISWTTYMQRARDLLVAVSSGAEEHKTWILDLAFSATEELRLLAQEHDSLWIFDVDHGYEILNQTEYKRRFEPLDPTLEEIFRLISQGKPRDLNENVECHVSCEGSRANGVVYRSPVCLVSMFMDEDKWTSTFSNIVSKAINLAGLTPGDMENATGSVQVVNSQLPICRYLCLFAYLTTRQMYAEFHICSPLISPRQMYFVRQSRQIDNNTWVVADVSLETIYPNPFPTSKRKPSGCLIQALGDGVSKVTWVEHYSEREGLAPSMFKALLESGVAYSAKRWISTLERQCERIATLEARDDSLNDKGSGAARNGLLKLAGRMSRLFNLKIFSTMESGWRGVTLPGVDGILIKNWLILDDLQQIPPRIAVSIATSVWLPVKQDQVFNFLRNEQSRAKWDILAHGMEVEEVVRISSPRNSTDSISVVSQCSKRGAITYLQESYNDSVACYIGYAPVDVWTMHHILQGGTADSVAVLPSGFVILPDGSTDQSSILTIAFQIIDEELTTPQELQESSLITACTLIRDTVSLIQTALLQELNWPPPS</sequence>
<dbReference type="PANTHER" id="PTHR45654">
    <property type="entry name" value="HOMEOBOX-LEUCINE ZIPPER PROTEIN MERISTEM L1"/>
    <property type="match status" value="1"/>
</dbReference>
<feature type="domain" description="START" evidence="6">
    <location>
        <begin position="28"/>
        <end position="300"/>
    </location>
</feature>
<dbReference type="Pfam" id="PF01852">
    <property type="entry name" value="START"/>
    <property type="match status" value="1"/>
</dbReference>
<dbReference type="EMBL" id="PNBA02000016">
    <property type="protein sequence ID" value="KAG6395551.1"/>
    <property type="molecule type" value="Genomic_DNA"/>
</dbReference>
<dbReference type="GO" id="GO:0008289">
    <property type="term" value="F:lipid binding"/>
    <property type="evidence" value="ECO:0007669"/>
    <property type="project" value="InterPro"/>
</dbReference>
<dbReference type="InterPro" id="IPR042160">
    <property type="entry name" value="HD-Zip_IV"/>
</dbReference>
<comment type="caution">
    <text evidence="7">The sequence shown here is derived from an EMBL/GenBank/DDBJ whole genome shotgun (WGS) entry which is preliminary data.</text>
</comment>
<evidence type="ECO:0000256" key="5">
    <source>
        <dbReference type="ARBA" id="ARBA00023242"/>
    </source>
</evidence>
<name>A0A8X8WKG1_SALSN</name>
<evidence type="ECO:0000313" key="8">
    <source>
        <dbReference type="Proteomes" id="UP000298416"/>
    </source>
</evidence>
<gene>
    <name evidence="7" type="ORF">SASPL_141670</name>
</gene>
<evidence type="ECO:0000256" key="3">
    <source>
        <dbReference type="ARBA" id="ARBA00023155"/>
    </source>
</evidence>
<evidence type="ECO:0000256" key="4">
    <source>
        <dbReference type="ARBA" id="ARBA00023163"/>
    </source>
</evidence>
<dbReference type="OrthoDB" id="1569773at2759"/>
<evidence type="ECO:0000259" key="6">
    <source>
        <dbReference type="PROSITE" id="PS50848"/>
    </source>
</evidence>
<reference evidence="7" key="2">
    <citation type="submission" date="2020-08" db="EMBL/GenBank/DDBJ databases">
        <title>Plant Genome Project.</title>
        <authorList>
            <person name="Zhang R.-G."/>
        </authorList>
    </citation>
    <scope>NUCLEOTIDE SEQUENCE</scope>
    <source>
        <strain evidence="7">Huo1</strain>
        <tissue evidence="7">Leaf</tissue>
    </source>
</reference>
<dbReference type="PANTHER" id="PTHR45654:SF15">
    <property type="entry name" value="HOMEOBOX-LEUCINE ZIPPER PROTEIN PROTODERMAL FACTOR 2-LIKE"/>
    <property type="match status" value="1"/>
</dbReference>
<reference evidence="7" key="1">
    <citation type="submission" date="2018-01" db="EMBL/GenBank/DDBJ databases">
        <authorList>
            <person name="Mao J.F."/>
        </authorList>
    </citation>
    <scope>NUCLEOTIDE SEQUENCE</scope>
    <source>
        <strain evidence="7">Huo1</strain>
        <tissue evidence="7">Leaf</tissue>
    </source>
</reference>
<keyword evidence="8" id="KW-1185">Reference proteome</keyword>
<dbReference type="InterPro" id="IPR057993">
    <property type="entry name" value="HD-Zip_IV_C"/>
</dbReference>
<dbReference type="GO" id="GO:0003677">
    <property type="term" value="F:DNA binding"/>
    <property type="evidence" value="ECO:0007669"/>
    <property type="project" value="UniProtKB-KW"/>
</dbReference>
<dbReference type="SMART" id="SM00234">
    <property type="entry name" value="START"/>
    <property type="match status" value="1"/>
</dbReference>
<dbReference type="Proteomes" id="UP000298416">
    <property type="component" value="Unassembled WGS sequence"/>
</dbReference>
<accession>A0A8X8WKG1</accession>
<keyword evidence="5" id="KW-0539">Nucleus</keyword>
<evidence type="ECO:0000256" key="1">
    <source>
        <dbReference type="ARBA" id="ARBA00023015"/>
    </source>
</evidence>
<evidence type="ECO:0000313" key="7">
    <source>
        <dbReference type="EMBL" id="KAG6395551.1"/>
    </source>
</evidence>
<evidence type="ECO:0000256" key="2">
    <source>
        <dbReference type="ARBA" id="ARBA00023125"/>
    </source>
</evidence>
<dbReference type="PROSITE" id="PS50848">
    <property type="entry name" value="START"/>
    <property type="match status" value="1"/>
</dbReference>
<dbReference type="AlphaFoldDB" id="A0A8X8WKG1"/>
<keyword evidence="1" id="KW-0805">Transcription regulation</keyword>
<dbReference type="InterPro" id="IPR002913">
    <property type="entry name" value="START_lipid-bd_dom"/>
</dbReference>
<organism evidence="7">
    <name type="scientific">Salvia splendens</name>
    <name type="common">Scarlet sage</name>
    <dbReference type="NCBI Taxonomy" id="180675"/>
    <lineage>
        <taxon>Eukaryota</taxon>
        <taxon>Viridiplantae</taxon>
        <taxon>Streptophyta</taxon>
        <taxon>Embryophyta</taxon>
        <taxon>Tracheophyta</taxon>
        <taxon>Spermatophyta</taxon>
        <taxon>Magnoliopsida</taxon>
        <taxon>eudicotyledons</taxon>
        <taxon>Gunneridae</taxon>
        <taxon>Pentapetalae</taxon>
        <taxon>asterids</taxon>
        <taxon>lamiids</taxon>
        <taxon>Lamiales</taxon>
        <taxon>Lamiaceae</taxon>
        <taxon>Nepetoideae</taxon>
        <taxon>Mentheae</taxon>
        <taxon>Salviinae</taxon>
        <taxon>Salvia</taxon>
        <taxon>Salvia subgen. Calosphace</taxon>
        <taxon>core Calosphace</taxon>
    </lineage>
</organism>
<keyword evidence="2" id="KW-0238">DNA-binding</keyword>